<evidence type="ECO:0000313" key="2">
    <source>
        <dbReference type="Proteomes" id="UP000030300"/>
    </source>
</evidence>
<dbReference type="AlphaFoldDB" id="A0A0C5XI92"/>
<organism evidence="1 2">
    <name type="scientific">Nocardioides simplex</name>
    <name type="common">Arthrobacter simplex</name>
    <dbReference type="NCBI Taxonomy" id="2045"/>
    <lineage>
        <taxon>Bacteria</taxon>
        <taxon>Bacillati</taxon>
        <taxon>Actinomycetota</taxon>
        <taxon>Actinomycetes</taxon>
        <taxon>Propionibacteriales</taxon>
        <taxon>Nocardioidaceae</taxon>
        <taxon>Pimelobacter</taxon>
    </lineage>
</organism>
<sequence length="212" mass="23226">MTELAAVRYPTPTLVRTADVSAKALLVLLLMLAVIDPDSGNLRDKAAEARAIGYPLASFTIPVIWLLAWKERASFPWLPDLLVTVTCFTDILGNRLDLYDTISWFDDLMHFANTGLIAAAVILLTLHHSATRTRVVERALAVGATAAIAWEIAEYYAFISGHSERAFAYEDTLSDLALGVIGSVTAALVIHFVWRRGGLRFVAPQLDEAATR</sequence>
<dbReference type="HOGENOM" id="CLU_114905_0_0_11"/>
<dbReference type="GeneID" id="96612678"/>
<proteinExistence type="predicted"/>
<accession>A0A0C5XI92</accession>
<evidence type="ECO:0000313" key="1">
    <source>
        <dbReference type="EMBL" id="AJR18846.1"/>
    </source>
</evidence>
<gene>
    <name evidence="1" type="ORF">KR76_26715</name>
</gene>
<dbReference type="OrthoDB" id="5179615at2"/>
<dbReference type="InterPro" id="IPR014509">
    <property type="entry name" value="YjdF-like"/>
</dbReference>
<reference evidence="1 2" key="1">
    <citation type="journal article" date="2015" name="Genome Announc.">
        <title>Complete Genome Sequence of Steroid-Transforming Nocardioides simplex VKM Ac-2033D.</title>
        <authorList>
            <person name="Shtratnikova V.Y."/>
            <person name="Schelkunov M.I."/>
            <person name="Pekov Y.A."/>
            <person name="Fokina V.V."/>
            <person name="Logacheva M.D."/>
            <person name="Sokolov S.L."/>
            <person name="Bragin E.Y."/>
            <person name="Ashapkin V.V."/>
            <person name="Donova M.V."/>
        </authorList>
    </citation>
    <scope>NUCLEOTIDE SEQUENCE [LARGE SCALE GENOMIC DNA]</scope>
    <source>
        <strain evidence="1 2">VKM Ac-2033D</strain>
    </source>
</reference>
<protein>
    <submittedName>
        <fullName evidence="1">Uncharacterized protein</fullName>
    </submittedName>
</protein>
<keyword evidence="2" id="KW-1185">Reference proteome</keyword>
<dbReference type="Pfam" id="PF09997">
    <property type="entry name" value="DUF2238"/>
    <property type="match status" value="1"/>
</dbReference>
<name>A0A0C5XI92_NOCSI</name>
<dbReference type="Proteomes" id="UP000030300">
    <property type="component" value="Chromosome"/>
</dbReference>
<dbReference type="STRING" id="2045.KR76_26715"/>
<dbReference type="EMBL" id="CP009896">
    <property type="protein sequence ID" value="AJR18846.1"/>
    <property type="molecule type" value="Genomic_DNA"/>
</dbReference>
<dbReference type="RefSeq" id="WP_052139162.1">
    <property type="nucleotide sequence ID" value="NZ_BJMC01000020.1"/>
</dbReference>
<dbReference type="KEGG" id="psim:KR76_26715"/>